<dbReference type="FunFam" id="3.40.50.1170:FF:000001">
    <property type="entry name" value="L-asparaginase 2"/>
    <property type="match status" value="1"/>
</dbReference>
<evidence type="ECO:0000259" key="11">
    <source>
        <dbReference type="Pfam" id="PF17763"/>
    </source>
</evidence>
<keyword evidence="3" id="KW-0378">Hydrolase</keyword>
<feature type="active site" evidence="8">
    <location>
        <position position="93"/>
    </location>
</feature>
<feature type="active site" description="O-isoaspartyl threonine intermediate" evidence="5">
    <location>
        <position position="14"/>
    </location>
</feature>
<comment type="similarity">
    <text evidence="1 9">Belongs to the asparaginase 1 family.</text>
</comment>
<dbReference type="GeneID" id="66578504"/>
<dbReference type="PANTHER" id="PTHR11707:SF28">
    <property type="entry name" value="60 KDA LYSOPHOSPHOLIPASE"/>
    <property type="match status" value="1"/>
</dbReference>
<dbReference type="InterPro" id="IPR027474">
    <property type="entry name" value="L-asparaginase_N"/>
</dbReference>
<dbReference type="PRINTS" id="PR00139">
    <property type="entry name" value="ASNGLNASE"/>
</dbReference>
<dbReference type="InterPro" id="IPR006034">
    <property type="entry name" value="Asparaginase/glutaminase-like"/>
</dbReference>
<dbReference type="PIRSF" id="PIRSF001220">
    <property type="entry name" value="L-ASNase_gatD"/>
    <property type="match status" value="1"/>
</dbReference>
<dbReference type="InterPro" id="IPR036152">
    <property type="entry name" value="Asp/glu_Ase-like_sf"/>
</dbReference>
<dbReference type="EMBL" id="QRYQ01000002">
    <property type="protein sequence ID" value="RGU93708.1"/>
    <property type="molecule type" value="Genomic_DNA"/>
</dbReference>
<dbReference type="AlphaFoldDB" id="A0A395W9D8"/>
<accession>A0A395W9D8</accession>
<comment type="catalytic activity">
    <reaction evidence="4">
        <text>L-asparagine + H2O = L-aspartate + NH4(+)</text>
        <dbReference type="Rhea" id="RHEA:21016"/>
        <dbReference type="ChEBI" id="CHEBI:15377"/>
        <dbReference type="ChEBI" id="CHEBI:28938"/>
        <dbReference type="ChEBI" id="CHEBI:29991"/>
        <dbReference type="ChEBI" id="CHEBI:58048"/>
        <dbReference type="EC" id="3.5.1.1"/>
    </reaction>
</comment>
<reference evidence="12 13" key="1">
    <citation type="submission" date="2018-08" db="EMBL/GenBank/DDBJ databases">
        <title>A genome reference for cultivated species of the human gut microbiota.</title>
        <authorList>
            <person name="Zou Y."/>
            <person name="Xue W."/>
            <person name="Luo G."/>
        </authorList>
    </citation>
    <scope>NUCLEOTIDE SEQUENCE [LARGE SCALE GENOMIC DNA]</scope>
    <source>
        <strain evidence="12 13">AF15-20</strain>
    </source>
</reference>
<evidence type="ECO:0000256" key="9">
    <source>
        <dbReference type="RuleBase" id="RU004456"/>
    </source>
</evidence>
<dbReference type="InterPro" id="IPR027475">
    <property type="entry name" value="Asparaginase/glutaminase_AS2"/>
</dbReference>
<evidence type="ECO:0000256" key="4">
    <source>
        <dbReference type="ARBA" id="ARBA00049366"/>
    </source>
</evidence>
<dbReference type="EC" id="3.5.1.1" evidence="2"/>
<dbReference type="SMART" id="SM00870">
    <property type="entry name" value="Asparaginase"/>
    <property type="match status" value="1"/>
</dbReference>
<evidence type="ECO:0000256" key="3">
    <source>
        <dbReference type="ARBA" id="ARBA00022801"/>
    </source>
</evidence>
<dbReference type="Gene3D" id="3.40.50.40">
    <property type="match status" value="1"/>
</dbReference>
<dbReference type="GO" id="GO:0004067">
    <property type="term" value="F:asparaginase activity"/>
    <property type="evidence" value="ECO:0007669"/>
    <property type="project" value="UniProtKB-UniRule"/>
</dbReference>
<dbReference type="InterPro" id="IPR020827">
    <property type="entry name" value="Asparaginase/glutaminase_AS1"/>
</dbReference>
<evidence type="ECO:0000256" key="1">
    <source>
        <dbReference type="ARBA" id="ARBA00010518"/>
    </source>
</evidence>
<protein>
    <recommendedName>
        <fullName evidence="2">asparaginase</fullName>
        <ecNumber evidence="2">3.5.1.1</ecNumber>
    </recommendedName>
</protein>
<evidence type="ECO:0000256" key="5">
    <source>
        <dbReference type="PIRSR" id="PIRSR001220-1"/>
    </source>
</evidence>
<feature type="active site" evidence="7">
    <location>
        <position position="14"/>
    </location>
</feature>
<dbReference type="Proteomes" id="UP000265489">
    <property type="component" value="Unassembled WGS sequence"/>
</dbReference>
<proteinExistence type="inferred from homology"/>
<evidence type="ECO:0000256" key="7">
    <source>
        <dbReference type="PROSITE-ProRule" id="PRU10099"/>
    </source>
</evidence>
<feature type="domain" description="Asparaginase/glutaminase C-terminal" evidence="11">
    <location>
        <begin position="217"/>
        <end position="324"/>
    </location>
</feature>
<organism evidence="12 13">
    <name type="scientific">Holdemanella biformis</name>
    <dbReference type="NCBI Taxonomy" id="1735"/>
    <lineage>
        <taxon>Bacteria</taxon>
        <taxon>Bacillati</taxon>
        <taxon>Bacillota</taxon>
        <taxon>Erysipelotrichia</taxon>
        <taxon>Erysipelotrichales</taxon>
        <taxon>Erysipelotrichaceae</taxon>
        <taxon>Holdemanella</taxon>
    </lineage>
</organism>
<dbReference type="Gene3D" id="3.40.50.1170">
    <property type="entry name" value="L-asparaginase, N-terminal domain"/>
    <property type="match status" value="1"/>
</dbReference>
<evidence type="ECO:0000313" key="13">
    <source>
        <dbReference type="Proteomes" id="UP000265489"/>
    </source>
</evidence>
<gene>
    <name evidence="12" type="ORF">DWW32_01455</name>
</gene>
<evidence type="ECO:0000256" key="2">
    <source>
        <dbReference type="ARBA" id="ARBA00012920"/>
    </source>
</evidence>
<feature type="domain" description="L-asparaginase N-terminal" evidence="10">
    <location>
        <begin position="5"/>
        <end position="196"/>
    </location>
</feature>
<dbReference type="InterPro" id="IPR037152">
    <property type="entry name" value="L-asparaginase_N_sf"/>
</dbReference>
<dbReference type="SFLD" id="SFLDS00057">
    <property type="entry name" value="Glutaminase/Asparaginase"/>
    <property type="match status" value="1"/>
</dbReference>
<dbReference type="PIRSF" id="PIRSF500176">
    <property type="entry name" value="L_ASNase"/>
    <property type="match status" value="1"/>
</dbReference>
<dbReference type="SUPFAM" id="SSF53774">
    <property type="entry name" value="Glutaminase/Asparaginase"/>
    <property type="match status" value="1"/>
</dbReference>
<evidence type="ECO:0000259" key="10">
    <source>
        <dbReference type="Pfam" id="PF00710"/>
    </source>
</evidence>
<feature type="binding site" evidence="6">
    <location>
        <begin position="93"/>
        <end position="94"/>
    </location>
    <ligand>
        <name>substrate</name>
    </ligand>
</feature>
<evidence type="ECO:0000256" key="6">
    <source>
        <dbReference type="PIRSR" id="PIRSR001220-2"/>
    </source>
</evidence>
<sequence length="327" mass="36461">MNKKNITIIATGGTIAGRGSVGKSANYQAGTFDVEEIVQSIPQIRDLANLNTIQLYNVDSNDMGIDKWVELRKICHELEKNRYVDGIVITHGTDTLEETAFFLNLTLACHKPVVLTGSMRPATATSADGPMNLYQAVALACHMEAWQAGVLAVISDTIYSGRDLQKTNSYKTDAFKMGEFGSLGYMRDDHVYLLNSPFKKHTFQTIFSKMEFEDLPKVEIFYVHTDSDPELLEYMLNKYDGLVLAGTGSGNYSTKIKDVLETYAGNCTIVRASRVLEGAVFDSDVFDSKKVTIPAYKFSAQKARILLMLALNCTKNHETIKSFFQEY</sequence>
<dbReference type="Pfam" id="PF17763">
    <property type="entry name" value="Asparaginase_C"/>
    <property type="match status" value="1"/>
</dbReference>
<evidence type="ECO:0000256" key="8">
    <source>
        <dbReference type="PROSITE-ProRule" id="PRU10100"/>
    </source>
</evidence>
<dbReference type="PROSITE" id="PS00144">
    <property type="entry name" value="ASN_GLN_ASE_1"/>
    <property type="match status" value="1"/>
</dbReference>
<dbReference type="GO" id="GO:0006528">
    <property type="term" value="P:asparagine metabolic process"/>
    <property type="evidence" value="ECO:0007669"/>
    <property type="project" value="InterPro"/>
</dbReference>
<dbReference type="PROSITE" id="PS00917">
    <property type="entry name" value="ASN_GLN_ASE_2"/>
    <property type="match status" value="1"/>
</dbReference>
<name>A0A395W9D8_9FIRM</name>
<dbReference type="InterPro" id="IPR027473">
    <property type="entry name" value="L-asparaginase_C"/>
</dbReference>
<dbReference type="CDD" id="cd08964">
    <property type="entry name" value="L-asparaginase_II"/>
    <property type="match status" value="1"/>
</dbReference>
<dbReference type="RefSeq" id="WP_118324509.1">
    <property type="nucleotide sequence ID" value="NZ_CATXNH010000025.1"/>
</dbReference>
<dbReference type="NCBIfam" id="TIGR00520">
    <property type="entry name" value="asnASE_II"/>
    <property type="match status" value="1"/>
</dbReference>
<dbReference type="InterPro" id="IPR004550">
    <property type="entry name" value="AsnASE_II"/>
</dbReference>
<dbReference type="PANTHER" id="PTHR11707">
    <property type="entry name" value="L-ASPARAGINASE"/>
    <property type="match status" value="1"/>
</dbReference>
<comment type="caution">
    <text evidence="12">The sequence shown here is derived from an EMBL/GenBank/DDBJ whole genome shotgun (WGS) entry which is preliminary data.</text>
</comment>
<dbReference type="InterPro" id="IPR040919">
    <property type="entry name" value="Asparaginase_C"/>
</dbReference>
<evidence type="ECO:0000313" key="12">
    <source>
        <dbReference type="EMBL" id="RGU93708.1"/>
    </source>
</evidence>
<feature type="binding site" evidence="6">
    <location>
        <position position="60"/>
    </location>
    <ligand>
        <name>substrate</name>
    </ligand>
</feature>
<dbReference type="PROSITE" id="PS51732">
    <property type="entry name" value="ASN_GLN_ASE_3"/>
    <property type="match status" value="1"/>
</dbReference>
<dbReference type="Pfam" id="PF00710">
    <property type="entry name" value="Asparaginase"/>
    <property type="match status" value="1"/>
</dbReference>